<feature type="transmembrane region" description="Helical" evidence="2">
    <location>
        <begin position="257"/>
        <end position="274"/>
    </location>
</feature>
<evidence type="ECO:0008006" key="5">
    <source>
        <dbReference type="Google" id="ProtNLM"/>
    </source>
</evidence>
<feature type="transmembrane region" description="Helical" evidence="2">
    <location>
        <begin position="171"/>
        <end position="190"/>
    </location>
</feature>
<organism evidence="3 4">
    <name type="scientific">Pseudofrankia asymbiotica</name>
    <dbReference type="NCBI Taxonomy" id="1834516"/>
    <lineage>
        <taxon>Bacteria</taxon>
        <taxon>Bacillati</taxon>
        <taxon>Actinomycetota</taxon>
        <taxon>Actinomycetes</taxon>
        <taxon>Frankiales</taxon>
        <taxon>Frankiaceae</taxon>
        <taxon>Pseudofrankia</taxon>
    </lineage>
</organism>
<keyword evidence="4" id="KW-1185">Reference proteome</keyword>
<feature type="transmembrane region" description="Helical" evidence="2">
    <location>
        <begin position="202"/>
        <end position="221"/>
    </location>
</feature>
<name>A0A1V2IIE8_9ACTN</name>
<dbReference type="RefSeq" id="WP_076813505.1">
    <property type="nucleotide sequence ID" value="NZ_MOMC01000008.1"/>
</dbReference>
<feature type="transmembrane region" description="Helical" evidence="2">
    <location>
        <begin position="294"/>
        <end position="311"/>
    </location>
</feature>
<evidence type="ECO:0000256" key="2">
    <source>
        <dbReference type="SAM" id="Phobius"/>
    </source>
</evidence>
<dbReference type="STRING" id="1834516.BL253_03470"/>
<dbReference type="OrthoDB" id="8478704at2"/>
<dbReference type="AlphaFoldDB" id="A0A1V2IIE8"/>
<keyword evidence="2" id="KW-1133">Transmembrane helix</keyword>
<dbReference type="EMBL" id="MOMC01000008">
    <property type="protein sequence ID" value="ONH32805.1"/>
    <property type="molecule type" value="Genomic_DNA"/>
</dbReference>
<reference evidence="4" key="1">
    <citation type="submission" date="2016-10" db="EMBL/GenBank/DDBJ databases">
        <title>Frankia sp. NRRL B-16386 Genome sequencing.</title>
        <authorList>
            <person name="Ghodhbane-Gtari F."/>
            <person name="Swanson E."/>
            <person name="Gueddou A."/>
            <person name="Hezbri K."/>
            <person name="Ktari K."/>
            <person name="Nouioui I."/>
            <person name="Morris K."/>
            <person name="Simpson S."/>
            <person name="Abebe-Akele F."/>
            <person name="Thomas K."/>
            <person name="Gtari M."/>
            <person name="Tisa L.S."/>
        </authorList>
    </citation>
    <scope>NUCLEOTIDE SEQUENCE [LARGE SCALE GENOMIC DNA]</scope>
    <source>
        <strain evidence="4">NRRL B-16386</strain>
    </source>
</reference>
<evidence type="ECO:0000313" key="4">
    <source>
        <dbReference type="Proteomes" id="UP000188929"/>
    </source>
</evidence>
<keyword evidence="2" id="KW-0812">Transmembrane</keyword>
<feature type="transmembrane region" description="Helical" evidence="2">
    <location>
        <begin position="57"/>
        <end position="82"/>
    </location>
</feature>
<feature type="transmembrane region" description="Helical" evidence="2">
    <location>
        <begin position="143"/>
        <end position="159"/>
    </location>
</feature>
<proteinExistence type="predicted"/>
<feature type="region of interest" description="Disordered" evidence="1">
    <location>
        <begin position="314"/>
        <end position="359"/>
    </location>
</feature>
<feature type="transmembrane region" description="Helical" evidence="2">
    <location>
        <begin position="227"/>
        <end position="245"/>
    </location>
</feature>
<keyword evidence="2" id="KW-0472">Membrane</keyword>
<dbReference type="Proteomes" id="UP000188929">
    <property type="component" value="Unassembled WGS sequence"/>
</dbReference>
<evidence type="ECO:0000313" key="3">
    <source>
        <dbReference type="EMBL" id="ONH32805.1"/>
    </source>
</evidence>
<feature type="transmembrane region" description="Helical" evidence="2">
    <location>
        <begin position="27"/>
        <end position="45"/>
    </location>
</feature>
<protein>
    <recommendedName>
        <fullName evidence="5">DUF998 domain-containing protein</fullName>
    </recommendedName>
</protein>
<comment type="caution">
    <text evidence="3">The sequence shown here is derived from an EMBL/GenBank/DDBJ whole genome shotgun (WGS) entry which is preliminary data.</text>
</comment>
<sequence>MRFLLAGALMLLSPFVAEFLAFGTADRLALIVFLAPMYGSGALLIREAARRTSSPWLTVTLLATAYGIVEAGLIDMSLFNPVYEGTDDFTRPAHVPLLGTSVYYLLAFVIGHVVWSIGVPVAFAESLAPARLRHQPWLRRPGLVGCGLLYLGGAALIHADVADGFTPSAPQVVFAVGIAGTCLAAAWRWRHRPSPRGEDRHVVAWRAGVAAFAVTAGWCVLPTSWPGVAGQVALACLAGGLLTRLPAWTRWTDAHTLALAAGALVTYLGVAFVYPVADYPGDHANPATERLSEMLFTVVVIVLVTLGALRLRTPDLGRPGPGSPGSVTTAAQARVPEADDVPTGRGPGRPARSWPETAR</sequence>
<feature type="transmembrane region" description="Helical" evidence="2">
    <location>
        <begin position="102"/>
        <end position="123"/>
    </location>
</feature>
<accession>A0A1V2IIE8</accession>
<evidence type="ECO:0000256" key="1">
    <source>
        <dbReference type="SAM" id="MobiDB-lite"/>
    </source>
</evidence>
<gene>
    <name evidence="3" type="ORF">BL253_03470</name>
</gene>